<proteinExistence type="predicted"/>
<reference evidence="2 3" key="1">
    <citation type="submission" date="2019-03" db="EMBL/GenBank/DDBJ databases">
        <authorList>
            <consortium name="Pathogen Informatics"/>
        </authorList>
    </citation>
    <scope>NUCLEOTIDE SEQUENCE [LARGE SCALE GENOMIC DNA]</scope>
    <source>
        <strain evidence="2 3">NCTC12282</strain>
    </source>
</reference>
<organism evidence="2 3">
    <name type="scientific">Budvicia aquatica</name>
    <dbReference type="NCBI Taxonomy" id="82979"/>
    <lineage>
        <taxon>Bacteria</taxon>
        <taxon>Pseudomonadati</taxon>
        <taxon>Pseudomonadota</taxon>
        <taxon>Gammaproteobacteria</taxon>
        <taxon>Enterobacterales</taxon>
        <taxon>Budviciaceae</taxon>
        <taxon>Budvicia</taxon>
    </lineage>
</organism>
<name>A0A484ZXI2_9GAMM</name>
<evidence type="ECO:0000313" key="3">
    <source>
        <dbReference type="Proteomes" id="UP000373449"/>
    </source>
</evidence>
<dbReference type="RefSeq" id="WP_127526477.1">
    <property type="nucleotide sequence ID" value="NZ_CAADJA010000002.1"/>
</dbReference>
<dbReference type="EMBL" id="CAADJA010000002">
    <property type="protein sequence ID" value="VFS51551.1"/>
    <property type="molecule type" value="Genomic_DNA"/>
</dbReference>
<sequence length="92" mass="10663">MRKKTFISLLFISLILSGCGEPQEKKEFMRLMCSDKYLMNTKGMVDVCSCIYDNMDDLHGAKWYREPPLFNPQQVKADLLDVSGECARNHLR</sequence>
<dbReference type="AlphaFoldDB" id="A0A484ZXI2"/>
<evidence type="ECO:0008006" key="4">
    <source>
        <dbReference type="Google" id="ProtNLM"/>
    </source>
</evidence>
<dbReference type="EMBL" id="CAADJA010000002">
    <property type="protein sequence ID" value="VFS52671.1"/>
    <property type="molecule type" value="Genomic_DNA"/>
</dbReference>
<accession>A0A484ZXI2</accession>
<evidence type="ECO:0000313" key="1">
    <source>
        <dbReference type="EMBL" id="VFS51551.1"/>
    </source>
</evidence>
<evidence type="ECO:0000313" key="2">
    <source>
        <dbReference type="EMBL" id="VFS52671.1"/>
    </source>
</evidence>
<dbReference type="PROSITE" id="PS51257">
    <property type="entry name" value="PROKAR_LIPOPROTEIN"/>
    <property type="match status" value="1"/>
</dbReference>
<dbReference type="Proteomes" id="UP000373449">
    <property type="component" value="Unassembled WGS sequence"/>
</dbReference>
<protein>
    <recommendedName>
        <fullName evidence="4">Lipoprotein</fullName>
    </recommendedName>
</protein>
<gene>
    <name evidence="1" type="ORF">NCTC12282_05198</name>
    <name evidence="2" type="ORF">NCTC12282_05939</name>
</gene>